<accession>A0A2N0P7S3</accession>
<evidence type="ECO:0000259" key="2">
    <source>
        <dbReference type="Pfam" id="PF19263"/>
    </source>
</evidence>
<evidence type="ECO:0000313" key="4">
    <source>
        <dbReference type="Proteomes" id="UP000232722"/>
    </source>
</evidence>
<dbReference type="InterPro" id="IPR045455">
    <property type="entry name" value="NrS-1_pol-like_helicase"/>
</dbReference>
<sequence>MNLHAATSLAEDLGLDLIDIYGIHKWIQMRASPLNDPDIVAEIVRNLPAEEFGKHLKINRLWYNCCKAELWKRREKAEEAYDRAVEKKEKAGDTLGQSFEEEGIGNHELHELNWKEYQKACKELSEARKEQMMDIWCSGDWNLTEYIIKWLAGVAAGRKMYSILYLKSGQGWGKSIITDFIQRSVLGTQLVYKTSDPQTILGSFNGQLQGKVLLLLEEMPTEKSQWNNLYRSLKDKVTGDIMEIHEKYKTPTHYKNFISTIVLTNENALRVENDDRRTVFLDVSPSRKGDLNYFKKLSDAMKYPGASEAFYAYLRAIADAYPDFNGNPPPMTTSKQDHIISTLPPLFQFIKDTYLIVKNHITDLPVQEFYRVYTSYCETHCISPLSKINASRILSNELSINSNRTYINKKLTRVYSISREDLYKKYLGKKWIHETDEINIEGIDIETPEKPASDPNALEKFLANIYNPASKSQVDQEKVELVVEKPAEEKPAPVEKKPTEETKKTPPPVPLKPDCLK</sequence>
<dbReference type="EMBL" id="LLXJ01001295">
    <property type="protein sequence ID" value="PKC02880.1"/>
    <property type="molecule type" value="Genomic_DNA"/>
</dbReference>
<feature type="domain" description="NrS-1 polymerase-like helicase" evidence="2">
    <location>
        <begin position="166"/>
        <end position="277"/>
    </location>
</feature>
<reference evidence="3 4" key="1">
    <citation type="submission" date="2016-04" db="EMBL/GenBank/DDBJ databases">
        <title>Genome analyses suggest a sexual origin of heterokaryosis in a supposedly ancient asexual fungus.</title>
        <authorList>
            <person name="Ropars J."/>
            <person name="Sedzielewska K."/>
            <person name="Noel J."/>
            <person name="Charron P."/>
            <person name="Farinelli L."/>
            <person name="Marton T."/>
            <person name="Kruger M."/>
            <person name="Pelin A."/>
            <person name="Brachmann A."/>
            <person name="Corradi N."/>
        </authorList>
    </citation>
    <scope>NUCLEOTIDE SEQUENCE [LARGE SCALE GENOMIC DNA]</scope>
    <source>
        <strain evidence="3 4">A5</strain>
    </source>
</reference>
<evidence type="ECO:0000313" key="3">
    <source>
        <dbReference type="EMBL" id="PKC02880.1"/>
    </source>
</evidence>
<feature type="region of interest" description="Disordered" evidence="1">
    <location>
        <begin position="483"/>
        <end position="517"/>
    </location>
</feature>
<gene>
    <name evidence="3" type="ORF">RhiirA5_402205</name>
</gene>
<dbReference type="SUPFAM" id="SSF52540">
    <property type="entry name" value="P-loop containing nucleoside triphosphate hydrolases"/>
    <property type="match status" value="1"/>
</dbReference>
<name>A0A2N0P7S3_9GLOM</name>
<dbReference type="VEuPathDB" id="FungiDB:RhiirFUN_026529"/>
<dbReference type="Gene3D" id="3.40.50.300">
    <property type="entry name" value="P-loop containing nucleotide triphosphate hydrolases"/>
    <property type="match status" value="1"/>
</dbReference>
<organism evidence="3 4">
    <name type="scientific">Rhizophagus irregularis</name>
    <dbReference type="NCBI Taxonomy" id="588596"/>
    <lineage>
        <taxon>Eukaryota</taxon>
        <taxon>Fungi</taxon>
        <taxon>Fungi incertae sedis</taxon>
        <taxon>Mucoromycota</taxon>
        <taxon>Glomeromycotina</taxon>
        <taxon>Glomeromycetes</taxon>
        <taxon>Glomerales</taxon>
        <taxon>Glomeraceae</taxon>
        <taxon>Rhizophagus</taxon>
    </lineage>
</organism>
<feature type="non-terminal residue" evidence="3">
    <location>
        <position position="517"/>
    </location>
</feature>
<dbReference type="Pfam" id="PF19263">
    <property type="entry name" value="DUF5906"/>
    <property type="match status" value="1"/>
</dbReference>
<dbReference type="InterPro" id="IPR027417">
    <property type="entry name" value="P-loop_NTPase"/>
</dbReference>
<dbReference type="VEuPathDB" id="FungiDB:RhiirA1_447168"/>
<dbReference type="Proteomes" id="UP000232722">
    <property type="component" value="Unassembled WGS sequence"/>
</dbReference>
<dbReference type="VEuPathDB" id="FungiDB:RhiirA1_395532"/>
<protein>
    <recommendedName>
        <fullName evidence="2">NrS-1 polymerase-like helicase domain-containing protein</fullName>
    </recommendedName>
</protein>
<reference evidence="3 4" key="2">
    <citation type="submission" date="2017-09" db="EMBL/GenBank/DDBJ databases">
        <title>Extensive intraspecific genome diversity in a model arbuscular mycorrhizal fungus.</title>
        <authorList>
            <person name="Chen E.C."/>
            <person name="Morin E."/>
            <person name="Beaudet D."/>
            <person name="Noel J."/>
            <person name="Ndikumana S."/>
            <person name="Charron P."/>
            <person name="St-Onge C."/>
            <person name="Giorgi J."/>
            <person name="Grigoriev I.V."/>
            <person name="Roux C."/>
            <person name="Martin F.M."/>
            <person name="Corradi N."/>
        </authorList>
    </citation>
    <scope>NUCLEOTIDE SEQUENCE [LARGE SCALE GENOMIC DNA]</scope>
    <source>
        <strain evidence="3 4">A5</strain>
    </source>
</reference>
<dbReference type="VEuPathDB" id="FungiDB:FUN_009393"/>
<dbReference type="AlphaFoldDB" id="A0A2N0P7S3"/>
<dbReference type="VEuPathDB" id="FungiDB:RhiirFUN_012450"/>
<feature type="compositionally biased region" description="Basic and acidic residues" evidence="1">
    <location>
        <begin position="483"/>
        <end position="504"/>
    </location>
</feature>
<dbReference type="VEuPathDB" id="FungiDB:FUN_015735"/>
<evidence type="ECO:0000256" key="1">
    <source>
        <dbReference type="SAM" id="MobiDB-lite"/>
    </source>
</evidence>
<proteinExistence type="predicted"/>
<comment type="caution">
    <text evidence="3">The sequence shown here is derived from an EMBL/GenBank/DDBJ whole genome shotgun (WGS) entry which is preliminary data.</text>
</comment>